<comment type="cofactor">
    <cofactor evidence="9">
        <name>Mn(2+)</name>
        <dbReference type="ChEBI" id="CHEBI:29035"/>
    </cofactor>
</comment>
<dbReference type="GO" id="GO:0030388">
    <property type="term" value="P:fructose 1,6-bisphosphate metabolic process"/>
    <property type="evidence" value="ECO:0007669"/>
    <property type="project" value="TreeGrafter"/>
</dbReference>
<keyword evidence="3 9" id="KW-0479">Metal-binding</keyword>
<evidence type="ECO:0000256" key="4">
    <source>
        <dbReference type="ARBA" id="ARBA00022801"/>
    </source>
</evidence>
<dbReference type="PANTHER" id="PTHR30447:SF0">
    <property type="entry name" value="FRUCTOSE-1,6-BISPHOSPHATASE 1 CLASS 2-RELATED"/>
    <property type="match status" value="1"/>
</dbReference>
<feature type="binding site" evidence="10">
    <location>
        <begin position="187"/>
        <end position="189"/>
    </location>
    <ligand>
        <name>substrate</name>
    </ligand>
</feature>
<comment type="pathway">
    <text evidence="7">Carbohydrate biosynthesis.</text>
</comment>
<dbReference type="InterPro" id="IPR004464">
    <property type="entry name" value="FBPase_class-2/SBPase"/>
</dbReference>
<dbReference type="SUPFAM" id="SSF56655">
    <property type="entry name" value="Carbohydrate phosphatase"/>
    <property type="match status" value="1"/>
</dbReference>
<feature type="binding site" evidence="10">
    <location>
        <begin position="89"/>
        <end position="91"/>
    </location>
    <ligand>
        <name>substrate</name>
    </ligand>
</feature>
<dbReference type="PANTHER" id="PTHR30447">
    <property type="entry name" value="FRUCTOSE-1,6-BISPHOSPHATASE CLASS 2"/>
    <property type="match status" value="1"/>
</dbReference>
<comment type="similarity">
    <text evidence="2 8">Belongs to the FBPase class 2 family.</text>
</comment>
<evidence type="ECO:0000256" key="9">
    <source>
        <dbReference type="PIRSR" id="PIRSR004532-1"/>
    </source>
</evidence>
<dbReference type="GO" id="GO:0046872">
    <property type="term" value="F:metal ion binding"/>
    <property type="evidence" value="ECO:0007669"/>
    <property type="project" value="UniProtKB-KW"/>
</dbReference>
<keyword evidence="4 11" id="KW-0378">Hydrolase</keyword>
<dbReference type="CDD" id="cd01516">
    <property type="entry name" value="FBPase_glpX"/>
    <property type="match status" value="1"/>
</dbReference>
<feature type="binding site" evidence="10">
    <location>
        <begin position="165"/>
        <end position="167"/>
    </location>
    <ligand>
        <name>substrate</name>
    </ligand>
</feature>
<evidence type="ECO:0000256" key="8">
    <source>
        <dbReference type="PIRNR" id="PIRNR004532"/>
    </source>
</evidence>
<evidence type="ECO:0000256" key="7">
    <source>
        <dbReference type="ARBA" id="ARBA00024331"/>
    </source>
</evidence>
<feature type="binding site" evidence="9">
    <location>
        <position position="33"/>
    </location>
    <ligand>
        <name>Mn(2+)</name>
        <dbReference type="ChEBI" id="CHEBI:29035"/>
        <label>1</label>
    </ligand>
</feature>
<protein>
    <recommendedName>
        <fullName evidence="8">Fructose-1,6-bisphosphatase</fullName>
    </recommendedName>
</protein>
<sequence>MQRELAIEFVRVTEAAALASAPWMGKGQKKSADGAAVDAMRTMFETVNINGVVVIGEGEKDEAPRLYIGEKIGDQKGGPELDIAVDPVEGTSLVARGLPNALSVIAVADRGTLLKAPDIYMDKIMAGPEARGAINIDASVEDNLRSVAEALNKSVKDLTVVVLDRERHTDLISEIRAVGSRIKLLADGDVAGGIATALKDNGIDLAIGIGGATEGVLTAAALRCLGGEIQARLVYRDEADKEKARNLGITDLDKIYKTEDLAAGDDIMFAVTGITDGDLLKGVRYHGNKATTYSLVMRSKTGTVRYISADHKITQKPDYFPKDIFNIKASKDY</sequence>
<proteinExistence type="inferred from homology"/>
<feature type="binding site" evidence="9">
    <location>
        <position position="57"/>
    </location>
    <ligand>
        <name>Mn(2+)</name>
        <dbReference type="ChEBI" id="CHEBI:29035"/>
        <label>1</label>
    </ligand>
</feature>
<accession>A0A931ASI5</accession>
<keyword evidence="5 9" id="KW-0464">Manganese</keyword>
<feature type="binding site" evidence="9">
    <location>
        <position position="214"/>
    </location>
    <ligand>
        <name>Mn(2+)</name>
        <dbReference type="ChEBI" id="CHEBI:29035"/>
        <label>2</label>
    </ligand>
</feature>
<dbReference type="Proteomes" id="UP000621436">
    <property type="component" value="Unassembled WGS sequence"/>
</dbReference>
<dbReference type="RefSeq" id="WP_270452764.1">
    <property type="nucleotide sequence ID" value="NZ_JADPIE010000001.1"/>
</dbReference>
<dbReference type="NCBIfam" id="TIGR00330">
    <property type="entry name" value="glpX"/>
    <property type="match status" value="1"/>
</dbReference>
<dbReference type="PIRSF" id="PIRSF004532">
    <property type="entry name" value="GlpX"/>
    <property type="match status" value="1"/>
</dbReference>
<evidence type="ECO:0000256" key="2">
    <source>
        <dbReference type="ARBA" id="ARBA00008989"/>
    </source>
</evidence>
<dbReference type="GO" id="GO:0006094">
    <property type="term" value="P:gluconeogenesis"/>
    <property type="evidence" value="ECO:0007669"/>
    <property type="project" value="InterPro"/>
</dbReference>
<evidence type="ECO:0000256" key="10">
    <source>
        <dbReference type="PIRSR" id="PIRSR004532-2"/>
    </source>
</evidence>
<organism evidence="11 12">
    <name type="scientific">Halonatronomonas betaini</name>
    <dbReference type="NCBI Taxonomy" id="2778430"/>
    <lineage>
        <taxon>Bacteria</taxon>
        <taxon>Bacillati</taxon>
        <taxon>Bacillota</taxon>
        <taxon>Clostridia</taxon>
        <taxon>Halanaerobiales</taxon>
        <taxon>Halarsenatibacteraceae</taxon>
        <taxon>Halonatronomonas</taxon>
    </lineage>
</organism>
<evidence type="ECO:0000256" key="1">
    <source>
        <dbReference type="ARBA" id="ARBA00001273"/>
    </source>
</evidence>
<feature type="binding site" evidence="9">
    <location>
        <position position="89"/>
    </location>
    <ligand>
        <name>Mn(2+)</name>
        <dbReference type="ChEBI" id="CHEBI:29035"/>
        <label>2</label>
    </ligand>
</feature>
<dbReference type="Gene3D" id="3.30.540.10">
    <property type="entry name" value="Fructose-1,6-Bisphosphatase, subunit A, domain 1"/>
    <property type="match status" value="1"/>
</dbReference>
<dbReference type="Gene3D" id="3.40.190.90">
    <property type="match status" value="1"/>
</dbReference>
<comment type="catalytic activity">
    <reaction evidence="1">
        <text>beta-D-fructose 1,6-bisphosphate + H2O = beta-D-fructose 6-phosphate + phosphate</text>
        <dbReference type="Rhea" id="RHEA:11064"/>
        <dbReference type="ChEBI" id="CHEBI:15377"/>
        <dbReference type="ChEBI" id="CHEBI:32966"/>
        <dbReference type="ChEBI" id="CHEBI:43474"/>
        <dbReference type="ChEBI" id="CHEBI:57634"/>
        <dbReference type="EC" id="3.1.3.11"/>
    </reaction>
</comment>
<evidence type="ECO:0000256" key="5">
    <source>
        <dbReference type="ARBA" id="ARBA00023211"/>
    </source>
</evidence>
<dbReference type="GO" id="GO:0006071">
    <property type="term" value="P:glycerol metabolic process"/>
    <property type="evidence" value="ECO:0007669"/>
    <property type="project" value="InterPro"/>
</dbReference>
<dbReference type="GO" id="GO:0042132">
    <property type="term" value="F:fructose 1,6-bisphosphate 1-phosphatase activity"/>
    <property type="evidence" value="ECO:0007669"/>
    <property type="project" value="UniProtKB-EC"/>
</dbReference>
<name>A0A931ASI5_9FIRM</name>
<feature type="binding site" evidence="10">
    <location>
        <position position="211"/>
    </location>
    <ligand>
        <name>substrate</name>
    </ligand>
</feature>
<feature type="binding site" evidence="10">
    <location>
        <position position="120"/>
    </location>
    <ligand>
        <name>substrate</name>
    </ligand>
</feature>
<evidence type="ECO:0000256" key="3">
    <source>
        <dbReference type="ARBA" id="ARBA00022723"/>
    </source>
</evidence>
<dbReference type="FunFam" id="3.40.190.90:FF:000001">
    <property type="entry name" value="Fructose-1,6-bisphosphatase"/>
    <property type="match status" value="1"/>
</dbReference>
<reference evidence="11" key="1">
    <citation type="submission" date="2020-11" db="EMBL/GenBank/DDBJ databases">
        <title>Halonatronomonas betainensis gen. nov., sp. nov. a novel haloalkaliphilic representative of the family Halanaerobiacae capable of betaine degradation.</title>
        <authorList>
            <person name="Boltyanskaya Y."/>
            <person name="Kevbrin V."/>
            <person name="Detkova E."/>
            <person name="Grouzdev D.S."/>
            <person name="Koziaeva V."/>
            <person name="Zhilina T."/>
        </authorList>
    </citation>
    <scope>NUCLEOTIDE SEQUENCE</scope>
    <source>
        <strain evidence="11">Z-7014</strain>
    </source>
</reference>
<dbReference type="EMBL" id="JADPIE010000001">
    <property type="protein sequence ID" value="MBF8436020.1"/>
    <property type="molecule type" value="Genomic_DNA"/>
</dbReference>
<comment type="caution">
    <text evidence="11">The sequence shown here is derived from an EMBL/GenBank/DDBJ whole genome shotgun (WGS) entry which is preliminary data.</text>
</comment>
<keyword evidence="6 8" id="KW-0119">Carbohydrate metabolism</keyword>
<evidence type="ECO:0000313" key="11">
    <source>
        <dbReference type="EMBL" id="MBF8436020.1"/>
    </source>
</evidence>
<dbReference type="Pfam" id="PF03320">
    <property type="entry name" value="FBPase_glpX"/>
    <property type="match status" value="1"/>
</dbReference>
<gene>
    <name evidence="11" type="primary">glpX</name>
    <name evidence="11" type="ORF">I0Q91_02910</name>
</gene>
<feature type="binding site" evidence="9">
    <location>
        <position position="86"/>
    </location>
    <ligand>
        <name>Mn(2+)</name>
        <dbReference type="ChEBI" id="CHEBI:29035"/>
        <label>2</label>
    </ligand>
</feature>
<keyword evidence="12" id="KW-1185">Reference proteome</keyword>
<evidence type="ECO:0000313" key="12">
    <source>
        <dbReference type="Proteomes" id="UP000621436"/>
    </source>
</evidence>
<dbReference type="AlphaFoldDB" id="A0A931ASI5"/>
<evidence type="ECO:0000256" key="6">
    <source>
        <dbReference type="ARBA" id="ARBA00023277"/>
    </source>
</evidence>
<dbReference type="GO" id="GO:0005829">
    <property type="term" value="C:cytosol"/>
    <property type="evidence" value="ECO:0007669"/>
    <property type="project" value="TreeGrafter"/>
</dbReference>